<dbReference type="EMBL" id="JAAMPC010000007">
    <property type="protein sequence ID" value="KAG2302957.1"/>
    <property type="molecule type" value="Genomic_DNA"/>
</dbReference>
<protein>
    <submittedName>
        <fullName evidence="1">Uncharacterized protein</fullName>
    </submittedName>
</protein>
<accession>A0A8X7V5I9</accession>
<comment type="caution">
    <text evidence="1">The sequence shown here is derived from an EMBL/GenBank/DDBJ whole genome shotgun (WGS) entry which is preliminary data.</text>
</comment>
<dbReference type="AlphaFoldDB" id="A0A8X7V5I9"/>
<evidence type="ECO:0000313" key="1">
    <source>
        <dbReference type="EMBL" id="KAG2302957.1"/>
    </source>
</evidence>
<proteinExistence type="predicted"/>
<dbReference type="OrthoDB" id="273067at2759"/>
<reference evidence="1 2" key="1">
    <citation type="submission" date="2020-02" db="EMBL/GenBank/DDBJ databases">
        <authorList>
            <person name="Ma Q."/>
            <person name="Huang Y."/>
            <person name="Song X."/>
            <person name="Pei D."/>
        </authorList>
    </citation>
    <scope>NUCLEOTIDE SEQUENCE [LARGE SCALE GENOMIC DNA]</scope>
    <source>
        <strain evidence="1">Sxm20200214</strain>
        <tissue evidence="1">Leaf</tissue>
    </source>
</reference>
<gene>
    <name evidence="1" type="ORF">Bca52824_031608</name>
</gene>
<dbReference type="Proteomes" id="UP000886595">
    <property type="component" value="Unassembled WGS sequence"/>
</dbReference>
<sequence length="103" mass="11564">MYRDAVLKERSFFFFFEGTRVTYAYSVSNRLGSDSLSRCAFVVASSDGTLAFHSMNSLVFGYSKGDDFVVAVPAYDVKFYGEDKGVLLFSCGGDDNVRGWKWM</sequence>
<name>A0A8X7V5I9_BRACI</name>
<evidence type="ECO:0000313" key="2">
    <source>
        <dbReference type="Proteomes" id="UP000886595"/>
    </source>
</evidence>
<organism evidence="1 2">
    <name type="scientific">Brassica carinata</name>
    <name type="common">Ethiopian mustard</name>
    <name type="synonym">Abyssinian cabbage</name>
    <dbReference type="NCBI Taxonomy" id="52824"/>
    <lineage>
        <taxon>Eukaryota</taxon>
        <taxon>Viridiplantae</taxon>
        <taxon>Streptophyta</taxon>
        <taxon>Embryophyta</taxon>
        <taxon>Tracheophyta</taxon>
        <taxon>Spermatophyta</taxon>
        <taxon>Magnoliopsida</taxon>
        <taxon>eudicotyledons</taxon>
        <taxon>Gunneridae</taxon>
        <taxon>Pentapetalae</taxon>
        <taxon>rosids</taxon>
        <taxon>malvids</taxon>
        <taxon>Brassicales</taxon>
        <taxon>Brassicaceae</taxon>
        <taxon>Brassiceae</taxon>
        <taxon>Brassica</taxon>
    </lineage>
</organism>
<keyword evidence="2" id="KW-1185">Reference proteome</keyword>